<dbReference type="InterPro" id="IPR012677">
    <property type="entry name" value="Nucleotide-bd_a/b_plait_sf"/>
</dbReference>
<proteinExistence type="predicted"/>
<keyword evidence="4" id="KW-1185">Reference proteome</keyword>
<feature type="region of interest" description="Disordered" evidence="1">
    <location>
        <begin position="82"/>
        <end position="101"/>
    </location>
</feature>
<dbReference type="Pfam" id="PF03399">
    <property type="entry name" value="SAC3_GANP"/>
    <property type="match status" value="1"/>
</dbReference>
<name>A0A0R3UHN1_MESCO</name>
<dbReference type="Gene3D" id="3.30.70.330">
    <property type="match status" value="1"/>
</dbReference>
<sequence>MGSTILYLDFPQSREGLFGNLCEPTTPKSLFPTTKFSTQSCGLFGLSVISSEAKCNSGPASNEPHFEIEQRDALTTPRFASEESSASIFSPPTGLFKSTNDTVSQPTLFSGLKTRMSDQADSFSIRPFQHSTTAKEISPVEPVSVNLSLTPNQMGLFQRSENSSQQASPGSEQKPSLAPRQAKQQTPQREVLTAVKLSRISPNMNQKAHLSKLFSRFGKIERIICQPSVGVALVAFSSHVDAQRAKSEAAELIPGVVASFGKCVRRTSGLTSSISPKSSSSLPNFFRIPSKESPNLPSMGPASTVLERLAVLEARDRAEHDRRQTVSGRPRLTSRSSSRQYFRELRQRVSVFECLNSEISSSLWQMDHKKAVKDYSRSAADQAEPLPRELRPPEVLQRTMNYLLAAIADRPELDQSGNLWKPWYEFLWTRTRAIRKDITQQRLCSSTVVSIVEKITRFHIFCAARLVDQSMDAFDPRINSENLTQCLQTLKELYGDLRKGGAVMDQCLCEPEFRAYMILMKLNDCSVLDEVQKFPEALRKSPEVQFAIAIHSAVTERNYVRFFRLVRTSDCLTACLLHRYFSQVRSHALFALSAAFSRHPKHEVGVSLRFFTLVITESPLQFARNTLFRGYNSRLNEGNIVFCTLCLISLRDQTAVLISALSSMPLLINITVKFPLSTFVHQLAFESRTDAKAFCEHWNLLVSDDDLIFQRQSPPREPEFAWHERRAPKLIEDKRAGQTLADLFNGGPTDSSYATPDPVHSSFDSHGRLMPEEEEVQNGLCCSNYTSTTTGFTATPPVDPKPSMPLFEKKAAAGTQPADNPRKPSFQIGSGPNTPSEQVFSEEASLEALGELINEMVDTETRSIASLAVCEEEVTEDVADALLEEIVNSSVTEIIREAAESHSNCLSSIIEEAADLVIADFVCSSISAIISDTLDEKVALSVYEDILAEVLESLVFRVFQKAHIERFNRLRLLARTFTAWNELRLSEERREIRVRNLILSIPATPAPQLLIGYAHDEQSSGCRRNWLESIGADNCGDSDRVNHPLKRSRFSHDNDEIDLRLAWQPLGPICSFPDNVCLGVILSPTAPHFSSWLLSKLPTNITFTTLSFMDQLTGHEAGLIVVVSNNDIITPLPIPQLHLYPRGIRDPGETLSSIKSISFPPLSDNNRNAVMAYRWSVLLQDGIEWLAEKVRDDKAEAATKVENAPLTAASSSWFSSRPKSLMDIVVAQVETNFLKPLLSWIEQWKEMGITDPDPHYILDAYNRSLDPLRDLVPNSVFISPVPEPLPPCASWTEGLKHWLSFLDSQIPQTLVRCCKLSLQGCETWRRVSALLIPWGSLCAYLIRSKLDLLTDECLESTPASTVELTAVDVFSDLGPQFSVATITRNFDSRPITVSVAGRRLPQKPRSSSALLQQIQELDAKISDVSSKAQSISRH</sequence>
<accession>A0A0R3UHN1</accession>
<feature type="region of interest" description="Disordered" evidence="1">
    <location>
        <begin position="158"/>
        <end position="189"/>
    </location>
</feature>
<dbReference type="GO" id="GO:0005737">
    <property type="term" value="C:cytoplasm"/>
    <property type="evidence" value="ECO:0007669"/>
    <property type="project" value="TreeGrafter"/>
</dbReference>
<feature type="compositionally biased region" description="Polar residues" evidence="1">
    <location>
        <begin position="158"/>
        <end position="174"/>
    </location>
</feature>
<dbReference type="InterPro" id="IPR035979">
    <property type="entry name" value="RBD_domain_sf"/>
</dbReference>
<feature type="domain" description="SAC3/GANP/THP3 conserved" evidence="2">
    <location>
        <begin position="341"/>
        <end position="600"/>
    </location>
</feature>
<gene>
    <name evidence="3" type="ORF">MCOS_LOCUS6863</name>
</gene>
<dbReference type="InterPro" id="IPR005062">
    <property type="entry name" value="SAC3/GANP/THP3_conserved"/>
</dbReference>
<reference evidence="3 4" key="1">
    <citation type="submission" date="2018-10" db="EMBL/GenBank/DDBJ databases">
        <authorList>
            <consortium name="Pathogen Informatics"/>
        </authorList>
    </citation>
    <scope>NUCLEOTIDE SEQUENCE [LARGE SCALE GENOMIC DNA]</scope>
</reference>
<dbReference type="EMBL" id="UXSR01005303">
    <property type="protein sequence ID" value="VDD80860.1"/>
    <property type="molecule type" value="Genomic_DNA"/>
</dbReference>
<feature type="compositionally biased region" description="Low complexity" evidence="1">
    <location>
        <begin position="82"/>
        <end position="92"/>
    </location>
</feature>
<dbReference type="STRING" id="53468.A0A0R3UHN1"/>
<evidence type="ECO:0000259" key="2">
    <source>
        <dbReference type="Pfam" id="PF03399"/>
    </source>
</evidence>
<dbReference type="Gene3D" id="1.25.40.990">
    <property type="match status" value="1"/>
</dbReference>
<evidence type="ECO:0000313" key="4">
    <source>
        <dbReference type="Proteomes" id="UP000267029"/>
    </source>
</evidence>
<dbReference type="OrthoDB" id="21502at2759"/>
<protein>
    <recommendedName>
        <fullName evidence="2">SAC3/GANP/THP3 conserved domain-containing protein</fullName>
    </recommendedName>
</protein>
<dbReference type="GO" id="GO:0070390">
    <property type="term" value="C:transcription export complex 2"/>
    <property type="evidence" value="ECO:0007669"/>
    <property type="project" value="TreeGrafter"/>
</dbReference>
<evidence type="ECO:0000256" key="1">
    <source>
        <dbReference type="SAM" id="MobiDB-lite"/>
    </source>
</evidence>
<dbReference type="PANTHER" id="PTHR12436:SF3">
    <property type="entry name" value="GERMINAL-CENTER ASSOCIATED NUCLEAR PROTEIN"/>
    <property type="match status" value="1"/>
</dbReference>
<dbReference type="Proteomes" id="UP000267029">
    <property type="component" value="Unassembled WGS sequence"/>
</dbReference>
<dbReference type="InterPro" id="IPR045107">
    <property type="entry name" value="SAC3/GANP/THP3"/>
</dbReference>
<dbReference type="PANTHER" id="PTHR12436">
    <property type="entry name" value="80 KDA MCM3-ASSOCIATED PROTEIN"/>
    <property type="match status" value="1"/>
</dbReference>
<dbReference type="GO" id="GO:0003676">
    <property type="term" value="F:nucleic acid binding"/>
    <property type="evidence" value="ECO:0007669"/>
    <property type="project" value="InterPro"/>
</dbReference>
<dbReference type="SUPFAM" id="SSF54928">
    <property type="entry name" value="RNA-binding domain, RBD"/>
    <property type="match status" value="1"/>
</dbReference>
<feature type="region of interest" description="Disordered" evidence="1">
    <location>
        <begin position="810"/>
        <end position="839"/>
    </location>
</feature>
<organism evidence="3 4">
    <name type="scientific">Mesocestoides corti</name>
    <name type="common">Flatworm</name>
    <dbReference type="NCBI Taxonomy" id="53468"/>
    <lineage>
        <taxon>Eukaryota</taxon>
        <taxon>Metazoa</taxon>
        <taxon>Spiralia</taxon>
        <taxon>Lophotrochozoa</taxon>
        <taxon>Platyhelminthes</taxon>
        <taxon>Cestoda</taxon>
        <taxon>Eucestoda</taxon>
        <taxon>Cyclophyllidea</taxon>
        <taxon>Mesocestoididae</taxon>
        <taxon>Mesocestoides</taxon>
    </lineage>
</organism>
<evidence type="ECO:0000313" key="3">
    <source>
        <dbReference type="EMBL" id="VDD80860.1"/>
    </source>
</evidence>
<dbReference type="GO" id="GO:0006406">
    <property type="term" value="P:mRNA export from nucleus"/>
    <property type="evidence" value="ECO:0007669"/>
    <property type="project" value="TreeGrafter"/>
</dbReference>
<feature type="compositionally biased region" description="Polar residues" evidence="1">
    <location>
        <begin position="827"/>
        <end position="839"/>
    </location>
</feature>